<protein>
    <submittedName>
        <fullName evidence="2">Uncharacterized protein</fullName>
    </submittedName>
</protein>
<comment type="caution">
    <text evidence="2">The sequence shown here is derived from an EMBL/GenBank/DDBJ whole genome shotgun (WGS) entry which is preliminary data.</text>
</comment>
<proteinExistence type="predicted"/>
<feature type="transmembrane region" description="Helical" evidence="1">
    <location>
        <begin position="12"/>
        <end position="29"/>
    </location>
</feature>
<keyword evidence="3" id="KW-1185">Reference proteome</keyword>
<evidence type="ECO:0000256" key="1">
    <source>
        <dbReference type="SAM" id="Phobius"/>
    </source>
</evidence>
<accession>A0A484BNL6</accession>
<sequence length="87" mass="9149">MPPARYSVDVDVVIIVCAVVVVYVSLFTSQLSTAVRPARPLSGLSFVRFVAAFLVAASAQLLPLPQPQPQPLSLSLSLPLSTLTDAA</sequence>
<organism evidence="2 3">
    <name type="scientific">Drosophila navojoa</name>
    <name type="common">Fruit fly</name>
    <dbReference type="NCBI Taxonomy" id="7232"/>
    <lineage>
        <taxon>Eukaryota</taxon>
        <taxon>Metazoa</taxon>
        <taxon>Ecdysozoa</taxon>
        <taxon>Arthropoda</taxon>
        <taxon>Hexapoda</taxon>
        <taxon>Insecta</taxon>
        <taxon>Pterygota</taxon>
        <taxon>Neoptera</taxon>
        <taxon>Endopterygota</taxon>
        <taxon>Diptera</taxon>
        <taxon>Brachycera</taxon>
        <taxon>Muscomorpha</taxon>
        <taxon>Ephydroidea</taxon>
        <taxon>Drosophilidae</taxon>
        <taxon>Drosophila</taxon>
    </lineage>
</organism>
<gene>
    <name evidence="2" type="ORF">AWZ03_004189</name>
</gene>
<keyword evidence="1" id="KW-0472">Membrane</keyword>
<name>A0A484BNL6_DRONA</name>
<evidence type="ECO:0000313" key="3">
    <source>
        <dbReference type="Proteomes" id="UP000295192"/>
    </source>
</evidence>
<feature type="transmembrane region" description="Helical" evidence="1">
    <location>
        <begin position="41"/>
        <end position="62"/>
    </location>
</feature>
<dbReference type="AlphaFoldDB" id="A0A484BNL6"/>
<keyword evidence="1" id="KW-1133">Transmembrane helix</keyword>
<reference evidence="2 3" key="1">
    <citation type="journal article" date="2019" name="J. Hered.">
        <title>An Improved Genome Assembly for Drosophila navojoa, the Basal Species in the mojavensis Cluster.</title>
        <authorList>
            <person name="Vanderlinde T."/>
            <person name="Dupim E.G."/>
            <person name="Nazario-Yepiz N.O."/>
            <person name="Carvalho A.B."/>
        </authorList>
    </citation>
    <scope>NUCLEOTIDE SEQUENCE [LARGE SCALE GENOMIC DNA]</scope>
    <source>
        <strain evidence="2">Navoj_Jal97</strain>
        <tissue evidence="2">Whole organism</tissue>
    </source>
</reference>
<dbReference type="EMBL" id="LSRL02000024">
    <property type="protein sequence ID" value="TDG49321.1"/>
    <property type="molecule type" value="Genomic_DNA"/>
</dbReference>
<keyword evidence="1" id="KW-0812">Transmembrane</keyword>
<dbReference type="Proteomes" id="UP000295192">
    <property type="component" value="Unassembled WGS sequence"/>
</dbReference>
<evidence type="ECO:0000313" key="2">
    <source>
        <dbReference type="EMBL" id="TDG49321.1"/>
    </source>
</evidence>